<dbReference type="InterPro" id="IPR012914">
    <property type="entry name" value="PucR_dom"/>
</dbReference>
<dbReference type="Proteomes" id="UP000270112">
    <property type="component" value="Unassembled WGS sequence"/>
</dbReference>
<dbReference type="Pfam" id="PF13556">
    <property type="entry name" value="HTH_30"/>
    <property type="match status" value="1"/>
</dbReference>
<dbReference type="EMBL" id="QICC01000020">
    <property type="protein sequence ID" value="RNM42056.1"/>
    <property type="molecule type" value="Genomic_DNA"/>
</dbReference>
<evidence type="ECO:0000313" key="5">
    <source>
        <dbReference type="Proteomes" id="UP000253817"/>
    </source>
</evidence>
<proteinExistence type="predicted"/>
<reference evidence="4" key="3">
    <citation type="journal article" date="2019" name="Microbiol. Resour. Announc.">
        <title>Draft Genome Sequences of Type Strains of Gordonibacter faecihominis, Paraeggerthella hongkongensis, Parvibacter caecicola,Slackia equolifaciens, Slackia faecicanis, and Slackia isoflavoniconvertens.</title>
        <authorList>
            <person name="Danylec N."/>
            <person name="Stoll D.A."/>
            <person name="Dotsch A."/>
            <person name="Huch M."/>
        </authorList>
    </citation>
    <scope>NUCLEOTIDE SEQUENCE</scope>
    <source>
        <strain evidence="4">DSM 16107</strain>
    </source>
</reference>
<dbReference type="AlphaFoldDB" id="A0A3N0IZ99"/>
<feature type="domain" description="Purine catabolism PurC-like" evidence="1">
    <location>
        <begin position="8"/>
        <end position="118"/>
    </location>
</feature>
<evidence type="ECO:0000259" key="2">
    <source>
        <dbReference type="Pfam" id="PF13556"/>
    </source>
</evidence>
<dbReference type="PANTHER" id="PTHR33744:SF1">
    <property type="entry name" value="DNA-BINDING TRANSCRIPTIONAL ACTIVATOR ADER"/>
    <property type="match status" value="1"/>
</dbReference>
<comment type="caution">
    <text evidence="4">The sequence shown here is derived from an EMBL/GenBank/DDBJ whole genome shotgun (WGS) entry which is preliminary data.</text>
</comment>
<dbReference type="InterPro" id="IPR051448">
    <property type="entry name" value="CdaR-like_regulators"/>
</dbReference>
<gene>
    <name evidence="3" type="ORF">C1876_10455</name>
    <name evidence="4" type="ORF">DMP09_06670</name>
</gene>
<dbReference type="Pfam" id="PF07905">
    <property type="entry name" value="PucR"/>
    <property type="match status" value="1"/>
</dbReference>
<reference evidence="6" key="2">
    <citation type="submission" date="2018-05" db="EMBL/GenBank/DDBJ databases">
        <title>Genome Sequencing of selected type strains of the family Eggerthellaceae.</title>
        <authorList>
            <person name="Danylec N."/>
            <person name="Stoll D.A."/>
            <person name="Doetsch A."/>
            <person name="Huch M."/>
        </authorList>
    </citation>
    <scope>NUCLEOTIDE SEQUENCE [LARGE SCALE GENOMIC DNA]</scope>
    <source>
        <strain evidence="6">DSM 16107</strain>
    </source>
</reference>
<feature type="domain" description="PucR C-terminal helix-turn-helix" evidence="2">
    <location>
        <begin position="327"/>
        <end position="385"/>
    </location>
</feature>
<sequence>MKLTLGEVSQTESFADLELVAGKEGLSRTLSTCALLDYEFVKSLKDKYVHSNFHQNQLVITSLLYAKDNPYLLRDAVRHLIDIDACGLVVNNVFRLELPETVLRFADAKGFPVFVVRKQPFDVCSFVVGLHDNVKDLERADFGDKEIGFLLHAPAAPDEVRASALRMNPSFYPQVAACYLRKESELTTEEYVRLVDAYRQSSQHSNRNALYRYRNGLMYLVSREDAGLEDDDASWDDMVRGILGDDDAYAVGVGAWHYDLSELDRAMSEAIDAAMVNRGEDALVTRYATIGSYQAILPLADQPAMTEYARSIIEPLIEHDAAYHTELLPTLLDYVAREGNLRRLALDRGQHENTLRYRFGQIAKVTGLNPIRAAEYEQLALAVKIHRCKGWMR</sequence>
<dbReference type="RefSeq" id="WP_114546671.1">
    <property type="nucleotide sequence ID" value="NZ_PPTT01000017.1"/>
</dbReference>
<reference evidence="3 5" key="1">
    <citation type="journal article" date="2018" name="Elife">
        <title>Discovery and characterization of a prevalent human gut bacterial enzyme sufficient for the inactivation of a family of plant toxins.</title>
        <authorList>
            <person name="Koppel N."/>
            <person name="Bisanz J.E."/>
            <person name="Pandelia M.E."/>
            <person name="Turnbaugh P.J."/>
            <person name="Balskus E.P."/>
        </authorList>
    </citation>
    <scope>NUCLEOTIDE SEQUENCE [LARGE SCALE GENOMIC DNA]</scope>
    <source>
        <strain evidence="3 5">DSM 16107</strain>
    </source>
</reference>
<dbReference type="InterPro" id="IPR042070">
    <property type="entry name" value="PucR_C-HTH_sf"/>
</dbReference>
<protein>
    <recommendedName>
        <fullName evidence="7">PucR family transcriptional regulator</fullName>
    </recommendedName>
</protein>
<dbReference type="OrthoDB" id="3190266at2"/>
<keyword evidence="5" id="KW-1185">Reference proteome</keyword>
<evidence type="ECO:0008006" key="7">
    <source>
        <dbReference type="Google" id="ProtNLM"/>
    </source>
</evidence>
<organism evidence="4 6">
    <name type="scientific">Eggerthella sinensis</name>
    <dbReference type="NCBI Taxonomy" id="242230"/>
    <lineage>
        <taxon>Bacteria</taxon>
        <taxon>Bacillati</taxon>
        <taxon>Actinomycetota</taxon>
        <taxon>Coriobacteriia</taxon>
        <taxon>Eggerthellales</taxon>
        <taxon>Eggerthellaceae</taxon>
        <taxon>Eggerthella</taxon>
    </lineage>
</organism>
<evidence type="ECO:0000313" key="3">
    <source>
        <dbReference type="EMBL" id="RDB68259.1"/>
    </source>
</evidence>
<evidence type="ECO:0000259" key="1">
    <source>
        <dbReference type="Pfam" id="PF07905"/>
    </source>
</evidence>
<dbReference type="PANTHER" id="PTHR33744">
    <property type="entry name" value="CARBOHYDRATE DIACID REGULATOR"/>
    <property type="match status" value="1"/>
</dbReference>
<dbReference type="Proteomes" id="UP000253817">
    <property type="component" value="Unassembled WGS sequence"/>
</dbReference>
<dbReference type="Gene3D" id="1.10.10.2840">
    <property type="entry name" value="PucR C-terminal helix-turn-helix domain"/>
    <property type="match status" value="1"/>
</dbReference>
<dbReference type="EMBL" id="PPTT01000017">
    <property type="protein sequence ID" value="RDB68259.1"/>
    <property type="molecule type" value="Genomic_DNA"/>
</dbReference>
<dbReference type="InterPro" id="IPR025736">
    <property type="entry name" value="PucR_C-HTH_dom"/>
</dbReference>
<accession>A0A3N0IZ99</accession>
<evidence type="ECO:0000313" key="6">
    <source>
        <dbReference type="Proteomes" id="UP000270112"/>
    </source>
</evidence>
<name>A0A3N0IZ99_9ACTN</name>
<evidence type="ECO:0000313" key="4">
    <source>
        <dbReference type="EMBL" id="RNM42056.1"/>
    </source>
</evidence>